<dbReference type="Proteomes" id="UP000266313">
    <property type="component" value="Chromosome"/>
</dbReference>
<dbReference type="InterPro" id="IPR046505">
    <property type="entry name" value="DUF6683"/>
</dbReference>
<dbReference type="Pfam" id="PF20388">
    <property type="entry name" value="DUF6683"/>
    <property type="match status" value="1"/>
</dbReference>
<reference evidence="1 2" key="1">
    <citation type="submission" date="2016-12" db="EMBL/GenBank/DDBJ databases">
        <title>Genome sequencing of Methylocaldum marinum.</title>
        <authorList>
            <person name="Takeuchi M."/>
            <person name="Kamagata Y."/>
            <person name="Hiraoka S."/>
            <person name="Oshima K."/>
            <person name="Hattori M."/>
            <person name="Iwasaki W."/>
        </authorList>
    </citation>
    <scope>NUCLEOTIDE SEQUENCE [LARGE SCALE GENOMIC DNA]</scope>
    <source>
        <strain evidence="1 2">S8</strain>
    </source>
</reference>
<dbReference type="KEGG" id="mmai:sS8_3375"/>
<evidence type="ECO:0000313" key="2">
    <source>
        <dbReference type="Proteomes" id="UP000266313"/>
    </source>
</evidence>
<keyword evidence="2" id="KW-1185">Reference proteome</keyword>
<dbReference type="RefSeq" id="WP_145986564.1">
    <property type="nucleotide sequence ID" value="NZ_AP017928.1"/>
</dbReference>
<dbReference type="AlphaFoldDB" id="A0A250KUG5"/>
<name>A0A250KUG5_9GAMM</name>
<dbReference type="OrthoDB" id="6020645at2"/>
<sequence length="183" mass="20335">MNARSATASMDDAFVIGTDPTLSQRVRREMIDTLVANGGVSAADAEREIASRDFAATFERFFGAMGLSPHRLPDVFAAHLLAMWSIVHQQSLPDRVVAEGVRTQFETLLRGRPEARNAEQRQLIGEALLCESVLSLEAREDAQARDDRKELAQMAESAQRNMLQRQGINLRKTRLGAQGMRRA</sequence>
<organism evidence="1 2">
    <name type="scientific">Methylocaldum marinum</name>
    <dbReference type="NCBI Taxonomy" id="1432792"/>
    <lineage>
        <taxon>Bacteria</taxon>
        <taxon>Pseudomonadati</taxon>
        <taxon>Pseudomonadota</taxon>
        <taxon>Gammaproteobacteria</taxon>
        <taxon>Methylococcales</taxon>
        <taxon>Methylococcaceae</taxon>
        <taxon>Methylocaldum</taxon>
    </lineage>
</organism>
<evidence type="ECO:0000313" key="1">
    <source>
        <dbReference type="EMBL" id="BBA35313.1"/>
    </source>
</evidence>
<gene>
    <name evidence="1" type="ORF">sS8_3375</name>
</gene>
<accession>A0A250KUG5</accession>
<protein>
    <submittedName>
        <fullName evidence="1">Uncharacterized protein</fullName>
    </submittedName>
</protein>
<proteinExistence type="predicted"/>
<dbReference type="EMBL" id="AP017928">
    <property type="protein sequence ID" value="BBA35313.1"/>
    <property type="molecule type" value="Genomic_DNA"/>
</dbReference>